<dbReference type="Gene3D" id="3.10.20.10">
    <property type="match status" value="2"/>
</dbReference>
<gene>
    <name evidence="2" type="ORF">ACFOSS_14135</name>
</gene>
<protein>
    <submittedName>
        <fullName evidence="2">DUF1543 domain-containing protein</fullName>
    </submittedName>
</protein>
<organism evidence="2 3">
    <name type="scientific">Pseudaeromonas sharmana</name>
    <dbReference type="NCBI Taxonomy" id="328412"/>
    <lineage>
        <taxon>Bacteria</taxon>
        <taxon>Pseudomonadati</taxon>
        <taxon>Pseudomonadota</taxon>
        <taxon>Gammaproteobacteria</taxon>
        <taxon>Aeromonadales</taxon>
        <taxon>Aeromonadaceae</taxon>
        <taxon>Pseudaeromonas</taxon>
    </lineage>
</organism>
<dbReference type="Proteomes" id="UP001595692">
    <property type="component" value="Unassembled WGS sequence"/>
</dbReference>
<feature type="domain" description="DUF1543" evidence="1">
    <location>
        <begin position="16"/>
        <end position="67"/>
    </location>
</feature>
<comment type="caution">
    <text evidence="2">The sequence shown here is derived from an EMBL/GenBank/DDBJ whole genome shotgun (WGS) entry which is preliminary data.</text>
</comment>
<keyword evidence="3" id="KW-1185">Reference proteome</keyword>
<dbReference type="EMBL" id="JBHSAF010000014">
    <property type="protein sequence ID" value="MFC3914591.1"/>
    <property type="molecule type" value="Genomic_DNA"/>
</dbReference>
<proteinExistence type="predicted"/>
<dbReference type="InterPro" id="IPR011440">
    <property type="entry name" value="DUF1543"/>
</dbReference>
<evidence type="ECO:0000313" key="3">
    <source>
        <dbReference type="Proteomes" id="UP001595692"/>
    </source>
</evidence>
<name>A0ABV8CR66_9GAMM</name>
<dbReference type="RefSeq" id="WP_377153623.1">
    <property type="nucleotide sequence ID" value="NZ_JBHSAF010000014.1"/>
</dbReference>
<evidence type="ECO:0000259" key="1">
    <source>
        <dbReference type="Pfam" id="PF07566"/>
    </source>
</evidence>
<evidence type="ECO:0000313" key="2">
    <source>
        <dbReference type="EMBL" id="MFC3914591.1"/>
    </source>
</evidence>
<accession>A0ABV8CR66</accession>
<feature type="domain" description="DUF1543" evidence="1">
    <location>
        <begin position="91"/>
        <end position="134"/>
    </location>
</feature>
<dbReference type="Pfam" id="PF07566">
    <property type="entry name" value="DUF1543"/>
    <property type="match status" value="2"/>
</dbReference>
<reference evidence="3" key="1">
    <citation type="journal article" date="2019" name="Int. J. Syst. Evol. Microbiol.">
        <title>The Global Catalogue of Microorganisms (GCM) 10K type strain sequencing project: providing services to taxonomists for standard genome sequencing and annotation.</title>
        <authorList>
            <consortium name="The Broad Institute Genomics Platform"/>
            <consortium name="The Broad Institute Genome Sequencing Center for Infectious Disease"/>
            <person name="Wu L."/>
            <person name="Ma J."/>
        </authorList>
    </citation>
    <scope>NUCLEOTIDE SEQUENCE [LARGE SCALE GENOMIC DNA]</scope>
    <source>
        <strain evidence="3">CCUG 54939</strain>
    </source>
</reference>
<sequence>MPALYMFSLGGNAGRSNIEVHDIQFVVADSVEAAIPHLQAAWFGDADKLHLDGYQIINWVAGYDVVLQAEPARSGPQLFFVNVGGYADHTLAELHDFGLFVAADAADAKRQALATLLVGVAQQHKDNLKEVDNHLLLDALQGYHIQLRPNPDGQALPIAWQGYRPIGRGASA</sequence>